<dbReference type="STRING" id="436017.A4S6Y2"/>
<evidence type="ECO:0000313" key="3">
    <source>
        <dbReference type="EMBL" id="ABP01140.1"/>
    </source>
</evidence>
<feature type="non-terminal residue" evidence="2">
    <location>
        <position position="1"/>
    </location>
</feature>
<dbReference type="KEGG" id="olu:OSTLU_6182"/>
<dbReference type="CDD" id="cd22343">
    <property type="entry name" value="PDDEXK_lambda_exonuclease-like"/>
    <property type="match status" value="1"/>
</dbReference>
<dbReference type="OMA" id="RNELWEE"/>
<dbReference type="GeneID" id="5006933"/>
<dbReference type="OrthoDB" id="421276at2759"/>
<dbReference type="KEGG" id="olu:OSTLU_6183"/>
<gene>
    <name evidence="2" type="ORF">OSTLU_6182</name>
    <name evidence="3" type="ORF">OSTLU_6183</name>
</gene>
<dbReference type="InterPro" id="IPR017482">
    <property type="entry name" value="Lambda-type_endonuclease"/>
</dbReference>
<dbReference type="EMBL" id="CP000601">
    <property type="protein sequence ID" value="ABP01140.1"/>
    <property type="molecule type" value="Genomic_DNA"/>
</dbReference>
<dbReference type="RefSeq" id="XP_001422781.1">
    <property type="nucleotide sequence ID" value="XM_001422744.1"/>
</dbReference>
<dbReference type="SUPFAM" id="SSF52980">
    <property type="entry name" value="Restriction endonuclease-like"/>
    <property type="match status" value="1"/>
</dbReference>
<dbReference type="AlphaFoldDB" id="A4S6Y2"/>
<dbReference type="Proteomes" id="UP000001568">
    <property type="component" value="Chromosome 13"/>
</dbReference>
<evidence type="ECO:0000313" key="4">
    <source>
        <dbReference type="Proteomes" id="UP000001568"/>
    </source>
</evidence>
<dbReference type="InterPro" id="IPR019080">
    <property type="entry name" value="YqaJ_viral_recombinase"/>
</dbReference>
<sequence>WFQLRASRLTASAFGNAIGFWREGRNELWEEKLGLREGFAGNEATEWGSSKEDEAVRVYEAFAGRKVSHLLFNVLSADDAELWIGASPDGLIGTNAADVDGEIGGVLEIKCPFNKGSPTTASPYAKVPWYYVPQVQGLMAVFDRPWCDLVSYTVNGGVAIYRVERDHDYWNLLYECCSEFWWQHVVPGK</sequence>
<dbReference type="GO" id="GO:0006281">
    <property type="term" value="P:DNA repair"/>
    <property type="evidence" value="ECO:0007669"/>
    <property type="project" value="UniProtKB-ARBA"/>
</dbReference>
<dbReference type="Proteomes" id="UP000001568">
    <property type="component" value="Chromosome 21"/>
</dbReference>
<dbReference type="PANTHER" id="PTHR46609">
    <property type="entry name" value="EXONUCLEASE, PHAGE-TYPE/RECB, C-TERMINAL DOMAIN-CONTAINING PROTEIN"/>
    <property type="match status" value="1"/>
</dbReference>
<feature type="non-terminal residue" evidence="2">
    <location>
        <position position="189"/>
    </location>
</feature>
<dbReference type="PANTHER" id="PTHR46609:SF6">
    <property type="entry name" value="EXONUCLEASE, PHAGE-TYPE_RECB, C-TERMINAL DOMAIN-CONTAINING PROTEIN-RELATED"/>
    <property type="match status" value="1"/>
</dbReference>
<dbReference type="InterPro" id="IPR011604">
    <property type="entry name" value="PDDEXK-like_dom_sf"/>
</dbReference>
<dbReference type="RefSeq" id="XP_001421174.1">
    <property type="nucleotide sequence ID" value="XM_001421137.1"/>
</dbReference>
<dbReference type="InterPro" id="IPR011335">
    <property type="entry name" value="Restrct_endonuc-II-like"/>
</dbReference>
<dbReference type="Gramene" id="ABP01140">
    <property type="protein sequence ID" value="ABP01140"/>
    <property type="gene ID" value="OSTLU_6183"/>
</dbReference>
<protein>
    <recommendedName>
        <fullName evidence="1">YqaJ viral recombinase domain-containing protein</fullName>
    </recommendedName>
</protein>
<dbReference type="NCBIfam" id="TIGR03033">
    <property type="entry name" value="phage_rel_nuc"/>
    <property type="match status" value="1"/>
</dbReference>
<evidence type="ECO:0000259" key="1">
    <source>
        <dbReference type="Pfam" id="PF09588"/>
    </source>
</evidence>
<dbReference type="InterPro" id="IPR051703">
    <property type="entry name" value="NF-kappa-B_Signaling_Reg"/>
</dbReference>
<dbReference type="Gramene" id="ABO99467">
    <property type="protein sequence ID" value="ABO99467"/>
    <property type="gene ID" value="OSTLU_6182"/>
</dbReference>
<dbReference type="GeneID" id="5005053"/>
<dbReference type="Gene3D" id="3.90.320.10">
    <property type="match status" value="1"/>
</dbReference>
<keyword evidence="4" id="KW-1185">Reference proteome</keyword>
<feature type="domain" description="YqaJ viral recombinase" evidence="1">
    <location>
        <begin position="1"/>
        <end position="141"/>
    </location>
</feature>
<name>A4S6Y2_OSTLU</name>
<dbReference type="EMBL" id="CP000593">
    <property type="protein sequence ID" value="ABO99467.1"/>
    <property type="molecule type" value="Genomic_DNA"/>
</dbReference>
<proteinExistence type="predicted"/>
<organism evidence="2 4">
    <name type="scientific">Ostreococcus lucimarinus (strain CCE9901)</name>
    <dbReference type="NCBI Taxonomy" id="436017"/>
    <lineage>
        <taxon>Eukaryota</taxon>
        <taxon>Viridiplantae</taxon>
        <taxon>Chlorophyta</taxon>
        <taxon>Mamiellophyceae</taxon>
        <taxon>Mamiellales</taxon>
        <taxon>Bathycoccaceae</taxon>
        <taxon>Ostreococcus</taxon>
    </lineage>
</organism>
<accession>A4S6Y2</accession>
<evidence type="ECO:0000313" key="2">
    <source>
        <dbReference type="EMBL" id="ABO99467.1"/>
    </source>
</evidence>
<dbReference type="HOGENOM" id="CLU_050446_1_0_1"/>
<dbReference type="Pfam" id="PF09588">
    <property type="entry name" value="YqaJ"/>
    <property type="match status" value="1"/>
</dbReference>
<dbReference type="eggNOG" id="ENOG502R7B6">
    <property type="taxonomic scope" value="Eukaryota"/>
</dbReference>
<reference evidence="2 4" key="1">
    <citation type="journal article" date="2007" name="Proc. Natl. Acad. Sci. U.S.A.">
        <title>The tiny eukaryote Ostreococcus provides genomic insights into the paradox of plankton speciation.</title>
        <authorList>
            <person name="Palenik B."/>
            <person name="Grimwood J."/>
            <person name="Aerts A."/>
            <person name="Rouze P."/>
            <person name="Salamov A."/>
            <person name="Putnam N."/>
            <person name="Dupont C."/>
            <person name="Jorgensen R."/>
            <person name="Derelle E."/>
            <person name="Rombauts S."/>
            <person name="Zhou K."/>
            <person name="Otillar R."/>
            <person name="Merchant S.S."/>
            <person name="Podell S."/>
            <person name="Gaasterland T."/>
            <person name="Napoli C."/>
            <person name="Gendler K."/>
            <person name="Manuell A."/>
            <person name="Tai V."/>
            <person name="Vallon O."/>
            <person name="Piganeau G."/>
            <person name="Jancek S."/>
            <person name="Heijde M."/>
            <person name="Jabbari K."/>
            <person name="Bowler C."/>
            <person name="Lohr M."/>
            <person name="Robbens S."/>
            <person name="Werner G."/>
            <person name="Dubchak I."/>
            <person name="Pazour G.J."/>
            <person name="Ren Q."/>
            <person name="Paulsen I."/>
            <person name="Delwiche C."/>
            <person name="Schmutz J."/>
            <person name="Rokhsar D."/>
            <person name="Van de Peer Y."/>
            <person name="Moreau H."/>
            <person name="Grigoriev I.V."/>
        </authorList>
    </citation>
    <scope>NUCLEOTIDE SEQUENCE [LARGE SCALE GENOMIC DNA]</scope>
    <source>
        <strain evidence="2 4">CCE9901</strain>
    </source>
</reference>